<dbReference type="Gene3D" id="1.20.1290.10">
    <property type="entry name" value="AhpD-like"/>
    <property type="match status" value="1"/>
</dbReference>
<dbReference type="NCBIfam" id="TIGR00778">
    <property type="entry name" value="ahpD_dom"/>
    <property type="match status" value="1"/>
</dbReference>
<protein>
    <submittedName>
        <fullName evidence="2">Carboxymuconolactone decarboxylase family protein</fullName>
    </submittedName>
</protein>
<proteinExistence type="predicted"/>
<dbReference type="PANTHER" id="PTHR33930">
    <property type="entry name" value="ALKYL HYDROPEROXIDE REDUCTASE AHPD"/>
    <property type="match status" value="1"/>
</dbReference>
<dbReference type="Proteomes" id="UP001197378">
    <property type="component" value="Unassembled WGS sequence"/>
</dbReference>
<dbReference type="RefSeq" id="WP_215871159.1">
    <property type="nucleotide sequence ID" value="NZ_JAAXYO010000196.1"/>
</dbReference>
<dbReference type="AlphaFoldDB" id="A0AAE2YSM1"/>
<evidence type="ECO:0000313" key="2">
    <source>
        <dbReference type="EMBL" id="MBU2789300.1"/>
    </source>
</evidence>
<dbReference type="PANTHER" id="PTHR33930:SF2">
    <property type="entry name" value="BLR3452 PROTEIN"/>
    <property type="match status" value="1"/>
</dbReference>
<accession>A0AAE2YSM1</accession>
<evidence type="ECO:0000259" key="1">
    <source>
        <dbReference type="Pfam" id="PF02627"/>
    </source>
</evidence>
<reference evidence="2" key="1">
    <citation type="journal article" date="2021" name="ISME J.">
        <title>Genomic evolution of the class Acidithiobacillia: deep-branching Proteobacteria living in extreme acidic conditions.</title>
        <authorList>
            <person name="Moya-Beltran A."/>
            <person name="Beard S."/>
            <person name="Rojas-Villalobos C."/>
            <person name="Issotta F."/>
            <person name="Gallardo Y."/>
            <person name="Ulloa R."/>
            <person name="Giaveno A."/>
            <person name="Degli Esposti M."/>
            <person name="Johnson D.B."/>
            <person name="Quatrini R."/>
        </authorList>
    </citation>
    <scope>NUCLEOTIDE SEQUENCE</scope>
    <source>
        <strain evidence="2">VAN18-1</strain>
    </source>
</reference>
<dbReference type="EMBL" id="JAAXYO010000196">
    <property type="protein sequence ID" value="MBU2789300.1"/>
    <property type="molecule type" value="Genomic_DNA"/>
</dbReference>
<dbReference type="InterPro" id="IPR004675">
    <property type="entry name" value="AhpD_core"/>
</dbReference>
<organism evidence="2 3">
    <name type="scientific">Igneacidithiobacillus copahuensis</name>
    <dbReference type="NCBI Taxonomy" id="2724909"/>
    <lineage>
        <taxon>Bacteria</taxon>
        <taxon>Pseudomonadati</taxon>
        <taxon>Pseudomonadota</taxon>
        <taxon>Acidithiobacillia</taxon>
        <taxon>Acidithiobacillales</taxon>
        <taxon>Acidithiobacillaceae</taxon>
        <taxon>Igneacidithiobacillus</taxon>
    </lineage>
</organism>
<dbReference type="InterPro" id="IPR003779">
    <property type="entry name" value="CMD-like"/>
</dbReference>
<evidence type="ECO:0000313" key="3">
    <source>
        <dbReference type="Proteomes" id="UP001197378"/>
    </source>
</evidence>
<name>A0AAE2YSM1_9PROT</name>
<keyword evidence="3" id="KW-1185">Reference proteome</keyword>
<dbReference type="Pfam" id="PF02627">
    <property type="entry name" value="CMD"/>
    <property type="match status" value="1"/>
</dbReference>
<dbReference type="SUPFAM" id="SSF69118">
    <property type="entry name" value="AhpD-like"/>
    <property type="match status" value="1"/>
</dbReference>
<dbReference type="GO" id="GO:0051920">
    <property type="term" value="F:peroxiredoxin activity"/>
    <property type="evidence" value="ECO:0007669"/>
    <property type="project" value="InterPro"/>
</dbReference>
<dbReference type="InterPro" id="IPR029032">
    <property type="entry name" value="AhpD-like"/>
</dbReference>
<feature type="domain" description="Carboxymuconolactone decarboxylase-like" evidence="1">
    <location>
        <begin position="38"/>
        <end position="103"/>
    </location>
</feature>
<comment type="caution">
    <text evidence="2">The sequence shown here is derived from an EMBL/GenBank/DDBJ whole genome shotgun (WGS) entry which is preliminary data.</text>
</comment>
<gene>
    <name evidence="2" type="ORF">HFQ13_14010</name>
</gene>
<sequence length="117" mass="12776">MPEMQDRITQIEELTHRLKEQYPSEINSFLSFMGKAEGSPALSKAQKELINVGLAVAAQCEWCIALHVHGAVKAGASRDEIMSAAFQAVLMHGGPALMYLVPLSKALDEFLPEVDHA</sequence>